<gene>
    <name evidence="1" type="ORF">GX576_08075</name>
</gene>
<dbReference type="Proteomes" id="UP000536534">
    <property type="component" value="Unassembled WGS sequence"/>
</dbReference>
<comment type="caution">
    <text evidence="1">The sequence shown here is derived from an EMBL/GenBank/DDBJ whole genome shotgun (WGS) entry which is preliminary data.</text>
</comment>
<sequence length="52" mass="5366">MELRIERVLTGLGLFAGLLFGTGHAGGGVAVVVAGMAMAWMQRVGDPDHDGQ</sequence>
<dbReference type="RefSeq" id="WP_198531206.1">
    <property type="nucleotide sequence ID" value="NZ_MBFM01000003.1"/>
</dbReference>
<dbReference type="EMBL" id="JAAYYV010000212">
    <property type="protein sequence ID" value="NLF54336.1"/>
    <property type="molecule type" value="Genomic_DNA"/>
</dbReference>
<reference evidence="1 2" key="1">
    <citation type="journal article" date="2020" name="Biotechnol. Biofuels">
        <title>New insights from the biogas microbiome by comprehensive genome-resolved metagenomics of nearly 1600 species originating from multiple anaerobic digesters.</title>
        <authorList>
            <person name="Campanaro S."/>
            <person name="Treu L."/>
            <person name="Rodriguez-R L.M."/>
            <person name="Kovalovszki A."/>
            <person name="Ziels R.M."/>
            <person name="Maus I."/>
            <person name="Zhu X."/>
            <person name="Kougias P.G."/>
            <person name="Basile A."/>
            <person name="Luo G."/>
            <person name="Schluter A."/>
            <person name="Konstantinidis K.T."/>
            <person name="Angelidaki I."/>
        </authorList>
    </citation>
    <scope>NUCLEOTIDE SEQUENCE [LARGE SCALE GENOMIC DNA]</scope>
    <source>
        <strain evidence="1">AS06rmzACSIP_256</strain>
    </source>
</reference>
<accession>A0A7X7LWU1</accession>
<protein>
    <submittedName>
        <fullName evidence="1">Uncharacterized protein</fullName>
    </submittedName>
</protein>
<evidence type="ECO:0000313" key="2">
    <source>
        <dbReference type="Proteomes" id="UP000536534"/>
    </source>
</evidence>
<organism evidence="1 2">
    <name type="scientific">Thauera phenolivorans</name>
    <dbReference type="NCBI Taxonomy" id="1792543"/>
    <lineage>
        <taxon>Bacteria</taxon>
        <taxon>Pseudomonadati</taxon>
        <taxon>Pseudomonadota</taxon>
        <taxon>Betaproteobacteria</taxon>
        <taxon>Rhodocyclales</taxon>
        <taxon>Zoogloeaceae</taxon>
        <taxon>Thauera</taxon>
    </lineage>
</organism>
<dbReference type="AlphaFoldDB" id="A0A7X7LWU1"/>
<evidence type="ECO:0000313" key="1">
    <source>
        <dbReference type="EMBL" id="NLF54336.1"/>
    </source>
</evidence>
<name>A0A7X7LWU1_9RHOO</name>
<proteinExistence type="predicted"/>